<gene>
    <name evidence="2" type="ORF">F4560_002794</name>
</gene>
<comment type="caution">
    <text evidence="2">The sequence shown here is derived from an EMBL/GenBank/DDBJ whole genome shotgun (WGS) entry which is preliminary data.</text>
</comment>
<dbReference type="InterPro" id="IPR002938">
    <property type="entry name" value="FAD-bd"/>
</dbReference>
<dbReference type="AlphaFoldDB" id="A0A7W9HJ48"/>
<protein>
    <submittedName>
        <fullName evidence="2">2-polyprenyl-6-methoxyphenol hydroxylase-like FAD-dependent oxidoreductase</fullName>
    </submittedName>
</protein>
<dbReference type="PANTHER" id="PTHR43422:SF3">
    <property type="entry name" value="THIAMINE THIAZOLE SYNTHASE"/>
    <property type="match status" value="1"/>
</dbReference>
<dbReference type="InterPro" id="IPR036188">
    <property type="entry name" value="FAD/NAD-bd_sf"/>
</dbReference>
<dbReference type="PANTHER" id="PTHR43422">
    <property type="entry name" value="THIAMINE THIAZOLE SYNTHASE"/>
    <property type="match status" value="1"/>
</dbReference>
<reference evidence="2 3" key="1">
    <citation type="submission" date="2020-08" db="EMBL/GenBank/DDBJ databases">
        <title>Sequencing the genomes of 1000 actinobacteria strains.</title>
        <authorList>
            <person name="Klenk H.-P."/>
        </authorList>
    </citation>
    <scope>NUCLEOTIDE SEQUENCE [LARGE SCALE GENOMIC DNA]</scope>
    <source>
        <strain evidence="2 3">DSM 45486</strain>
    </source>
</reference>
<dbReference type="Gene3D" id="3.50.50.60">
    <property type="entry name" value="FAD/NAD(P)-binding domain"/>
    <property type="match status" value="1"/>
</dbReference>
<accession>A0A7W9HJ48</accession>
<evidence type="ECO:0000313" key="3">
    <source>
        <dbReference type="Proteomes" id="UP000552097"/>
    </source>
</evidence>
<organism evidence="2 3">
    <name type="scientific">Saccharothrix ecbatanensis</name>
    <dbReference type="NCBI Taxonomy" id="1105145"/>
    <lineage>
        <taxon>Bacteria</taxon>
        <taxon>Bacillati</taxon>
        <taxon>Actinomycetota</taxon>
        <taxon>Actinomycetes</taxon>
        <taxon>Pseudonocardiales</taxon>
        <taxon>Pseudonocardiaceae</taxon>
        <taxon>Saccharothrix</taxon>
    </lineage>
</organism>
<name>A0A7W9HJ48_9PSEU</name>
<dbReference type="Pfam" id="PF01494">
    <property type="entry name" value="FAD_binding_3"/>
    <property type="match status" value="1"/>
</dbReference>
<feature type="domain" description="FAD-binding" evidence="1">
    <location>
        <begin position="29"/>
        <end position="366"/>
    </location>
</feature>
<dbReference type="GO" id="GO:0071949">
    <property type="term" value="F:FAD binding"/>
    <property type="evidence" value="ECO:0007669"/>
    <property type="project" value="InterPro"/>
</dbReference>
<sequence>MRLSSAQLFHEIATPLPPSGMRVVMRRAVVLGGSIAGLLAARVLSDHADEVIVVERDVSDADDGPRAGVPQGSQVHALLPAGAVQLERWFPGFAAEAIAGGAVVPPKDGSRDRFFMNGEVRIAPPVEQDWPVLITTRPYLEAKVRRRTLAVDNIRFVAGRAEGLLFDGERVAGVKYVPEGGTEAVTATADFVVDAMGRSSRLGDWAEAAGWERPPMRRMPIKLNYATAMFAYDEAISDLWSVIAQSSPGDGRPARIGGVLRVEGDRWIMLIAGYDDDRPSRDAADFVARCRNGFPAVFGDIAEKGRMLGDVVTYHQADSRRRDFHEVSRLPAGLAVAGDAIASFNPVYGQGMTSAALHASCLSTYLRSGPDLDEPAKAYFDRVAVVVDAAWQVSTFADLELPHVHGPYPRGYKLIRWVSGQVFKASMTDAVTNERLAGITTMLTHPQQLARPGTILRALRINLLPAAARR</sequence>
<dbReference type="EMBL" id="JACHMO010000001">
    <property type="protein sequence ID" value="MBB5803026.1"/>
    <property type="molecule type" value="Genomic_DNA"/>
</dbReference>
<evidence type="ECO:0000259" key="1">
    <source>
        <dbReference type="Pfam" id="PF01494"/>
    </source>
</evidence>
<dbReference type="RefSeq" id="WP_221483481.1">
    <property type="nucleotide sequence ID" value="NZ_JACHMO010000001.1"/>
</dbReference>
<dbReference type="SUPFAM" id="SSF51905">
    <property type="entry name" value="FAD/NAD(P)-binding domain"/>
    <property type="match status" value="1"/>
</dbReference>
<dbReference type="Proteomes" id="UP000552097">
    <property type="component" value="Unassembled WGS sequence"/>
</dbReference>
<keyword evidence="3" id="KW-1185">Reference proteome</keyword>
<proteinExistence type="predicted"/>
<evidence type="ECO:0000313" key="2">
    <source>
        <dbReference type="EMBL" id="MBB5803026.1"/>
    </source>
</evidence>